<accession>A0A655EJE4</accession>
<evidence type="ECO:0000313" key="5">
    <source>
        <dbReference type="Proteomes" id="UP000050164"/>
    </source>
</evidence>
<feature type="compositionally biased region" description="Polar residues" evidence="1">
    <location>
        <begin position="41"/>
        <end position="55"/>
    </location>
</feature>
<dbReference type="EMBL" id="CNFT01002197">
    <property type="protein sequence ID" value="CKU05060.1"/>
    <property type="molecule type" value="Genomic_DNA"/>
</dbReference>
<sequence length="80" mass="8382">MALGSASAATASVEITCRLKALAAPGSGNPPNVLTRLRPASTRTGDNSRGTDSSFTLRTRSPVVVLISATASVRRRTLWR</sequence>
<proteinExistence type="predicted"/>
<dbReference type="Proteomes" id="UP000039217">
    <property type="component" value="Unassembled WGS sequence"/>
</dbReference>
<organism evidence="3 4">
    <name type="scientific">Mycobacterium tuberculosis</name>
    <dbReference type="NCBI Taxonomy" id="1773"/>
    <lineage>
        <taxon>Bacteria</taxon>
        <taxon>Bacillati</taxon>
        <taxon>Actinomycetota</taxon>
        <taxon>Actinomycetes</taxon>
        <taxon>Mycobacteriales</taxon>
        <taxon>Mycobacteriaceae</taxon>
        <taxon>Mycobacterium</taxon>
        <taxon>Mycobacterium tuberculosis complex</taxon>
    </lineage>
</organism>
<gene>
    <name evidence="3" type="ORF">ERS007661_01853</name>
    <name evidence="2" type="ORF">ERS027659_05022</name>
</gene>
<dbReference type="Proteomes" id="UP000050164">
    <property type="component" value="Unassembled WGS sequence"/>
</dbReference>
<evidence type="ECO:0000313" key="4">
    <source>
        <dbReference type="Proteomes" id="UP000039217"/>
    </source>
</evidence>
<reference evidence="4 5" key="1">
    <citation type="submission" date="2015-03" db="EMBL/GenBank/DDBJ databases">
        <authorList>
            <consortium name="Pathogen Informatics"/>
        </authorList>
    </citation>
    <scope>NUCLEOTIDE SEQUENCE [LARGE SCALE GENOMIC DNA]</scope>
    <source>
        <strain evidence="2 5">Bir 185</strain>
        <strain evidence="3 4">D00501624</strain>
    </source>
</reference>
<name>A0A655EJE4_MYCTX</name>
<evidence type="ECO:0000313" key="2">
    <source>
        <dbReference type="EMBL" id="CKU05060.1"/>
    </source>
</evidence>
<evidence type="ECO:0000256" key="1">
    <source>
        <dbReference type="SAM" id="MobiDB-lite"/>
    </source>
</evidence>
<dbReference type="AlphaFoldDB" id="A0A655EJE4"/>
<dbReference type="EMBL" id="CQQC01000568">
    <property type="protein sequence ID" value="CNV22440.1"/>
    <property type="molecule type" value="Genomic_DNA"/>
</dbReference>
<evidence type="ECO:0000313" key="3">
    <source>
        <dbReference type="EMBL" id="CNV22440.1"/>
    </source>
</evidence>
<protein>
    <submittedName>
        <fullName evidence="3">Uncharacterized protein</fullName>
    </submittedName>
</protein>
<feature type="region of interest" description="Disordered" evidence="1">
    <location>
        <begin position="25"/>
        <end position="55"/>
    </location>
</feature>